<keyword evidence="1" id="KW-0808">Transferase</keyword>
<accession>A0A6N7W5C4</accession>
<evidence type="ECO:0000313" key="2">
    <source>
        <dbReference type="Proteomes" id="UP000436047"/>
    </source>
</evidence>
<reference evidence="1 2" key="1">
    <citation type="submission" date="2019-08" db="EMBL/GenBank/DDBJ databases">
        <title>In-depth cultivation of the pig gut microbiome towards novel bacterial diversity and tailored functional studies.</title>
        <authorList>
            <person name="Wylensek D."/>
            <person name="Hitch T.C.A."/>
            <person name="Clavel T."/>
        </authorList>
    </citation>
    <scope>NUCLEOTIDE SEQUENCE [LARGE SCALE GENOMIC DNA]</scope>
    <source>
        <strain evidence="1 2">WCA-389-WT-23B</strain>
    </source>
</reference>
<dbReference type="GeneID" id="86055286"/>
<dbReference type="GO" id="GO:0008168">
    <property type="term" value="F:methyltransferase activity"/>
    <property type="evidence" value="ECO:0007669"/>
    <property type="project" value="UniProtKB-KW"/>
</dbReference>
<dbReference type="SUPFAM" id="SSF53335">
    <property type="entry name" value="S-adenosyl-L-methionine-dependent methyltransferases"/>
    <property type="match status" value="1"/>
</dbReference>
<dbReference type="RefSeq" id="WP_154466927.1">
    <property type="nucleotide sequence ID" value="NZ_VUMI01000038.1"/>
</dbReference>
<proteinExistence type="predicted"/>
<organism evidence="1 2">
    <name type="scientific">Eisenbergiella porci</name>
    <dbReference type="NCBI Taxonomy" id="2652274"/>
    <lineage>
        <taxon>Bacteria</taxon>
        <taxon>Bacillati</taxon>
        <taxon>Bacillota</taxon>
        <taxon>Clostridia</taxon>
        <taxon>Lachnospirales</taxon>
        <taxon>Lachnospiraceae</taxon>
        <taxon>Eisenbergiella</taxon>
    </lineage>
</organism>
<evidence type="ECO:0000313" key="1">
    <source>
        <dbReference type="EMBL" id="MSS90446.1"/>
    </source>
</evidence>
<dbReference type="PROSITE" id="PS00092">
    <property type="entry name" value="N6_MTASE"/>
    <property type="match status" value="1"/>
</dbReference>
<protein>
    <submittedName>
        <fullName evidence="1">Class I SAM-dependent methyltransferase</fullName>
    </submittedName>
</protein>
<dbReference type="CDD" id="cd02440">
    <property type="entry name" value="AdoMet_MTases"/>
    <property type="match status" value="1"/>
</dbReference>
<dbReference type="InterPro" id="IPR002052">
    <property type="entry name" value="DNA_methylase_N6_adenine_CS"/>
</dbReference>
<dbReference type="GO" id="GO:0032259">
    <property type="term" value="P:methylation"/>
    <property type="evidence" value="ECO:0007669"/>
    <property type="project" value="UniProtKB-KW"/>
</dbReference>
<dbReference type="Gene3D" id="3.40.50.150">
    <property type="entry name" value="Vaccinia Virus protein VP39"/>
    <property type="match status" value="1"/>
</dbReference>
<name>A0A6N7W5C4_9FIRM</name>
<dbReference type="PRINTS" id="PR00507">
    <property type="entry name" value="N12N6MTFRASE"/>
</dbReference>
<dbReference type="GO" id="GO:0003676">
    <property type="term" value="F:nucleic acid binding"/>
    <property type="evidence" value="ECO:0007669"/>
    <property type="project" value="InterPro"/>
</dbReference>
<dbReference type="InterPro" id="IPR029063">
    <property type="entry name" value="SAM-dependent_MTases_sf"/>
</dbReference>
<keyword evidence="2" id="KW-1185">Reference proteome</keyword>
<dbReference type="EMBL" id="VUMI01000038">
    <property type="protein sequence ID" value="MSS90446.1"/>
    <property type="molecule type" value="Genomic_DNA"/>
</dbReference>
<comment type="caution">
    <text evidence="1">The sequence shown here is derived from an EMBL/GenBank/DDBJ whole genome shotgun (WGS) entry which is preliminary data.</text>
</comment>
<gene>
    <name evidence="1" type="ORF">FYJ45_19825</name>
</gene>
<dbReference type="AlphaFoldDB" id="A0A6N7W5C4"/>
<sequence>MSATNRGTKRRDNDFYPTPDDAINALLDALPLRGGWRVLEPGAGSGNIVKALRRYEGMHIDALEIREEEREHLEPLADRVIIGDYMTAELEPYDLIIGNPPFSEAMAFVKRSLELVKPGGMVIFLLRTAFLESDARFEFWKDPENQLAGLYTLHKRPSFTGKGTDATSYSWFVWQPGGDGKQTIKVI</sequence>
<keyword evidence="1" id="KW-0489">Methyltransferase</keyword>
<dbReference type="Proteomes" id="UP000436047">
    <property type="component" value="Unassembled WGS sequence"/>
</dbReference>